<accession>A0A3D8PQR2</accession>
<dbReference type="InterPro" id="IPR044855">
    <property type="entry name" value="CoA-Trfase_III_dom3_sf"/>
</dbReference>
<comment type="caution">
    <text evidence="2">The sequence shown here is derived from an EMBL/GenBank/DDBJ whole genome shotgun (WGS) entry which is preliminary data.</text>
</comment>
<dbReference type="InterPro" id="IPR050483">
    <property type="entry name" value="CoA-transferase_III_domain"/>
</dbReference>
<keyword evidence="3" id="KW-1185">Reference proteome</keyword>
<evidence type="ECO:0000313" key="2">
    <source>
        <dbReference type="EMBL" id="RDW17519.1"/>
    </source>
</evidence>
<protein>
    <submittedName>
        <fullName evidence="2">CoA transferase</fullName>
    </submittedName>
</protein>
<evidence type="ECO:0000313" key="3">
    <source>
        <dbReference type="Proteomes" id="UP000257143"/>
    </source>
</evidence>
<dbReference type="EMBL" id="PIOC01000019">
    <property type="protein sequence ID" value="RDW17519.1"/>
    <property type="molecule type" value="Genomic_DNA"/>
</dbReference>
<dbReference type="Gene3D" id="3.40.50.10540">
    <property type="entry name" value="Crotonobetainyl-coa:carnitine coa-transferase, domain 1"/>
    <property type="match status" value="1"/>
</dbReference>
<name>A0A3D8PQR2_9BACI</name>
<keyword evidence="1 2" id="KW-0808">Transferase</keyword>
<dbReference type="SUPFAM" id="SSF89796">
    <property type="entry name" value="CoA-transferase family III (CaiB/BaiF)"/>
    <property type="match status" value="1"/>
</dbReference>
<dbReference type="PANTHER" id="PTHR48207:SF3">
    <property type="entry name" value="SUCCINATE--HYDROXYMETHYLGLUTARATE COA-TRANSFERASE"/>
    <property type="match status" value="1"/>
</dbReference>
<dbReference type="GO" id="GO:0008410">
    <property type="term" value="F:CoA-transferase activity"/>
    <property type="evidence" value="ECO:0007669"/>
    <property type="project" value="TreeGrafter"/>
</dbReference>
<gene>
    <name evidence="2" type="ORF">CWR48_13415</name>
</gene>
<sequence length="405" mass="44638">MKQPLDGIRVLDLSRVYAAPAGTMLLGDLGADVIRVEPPQGSDSMREWGPFVNGESTYYFSANRNKRSITLNLKKEKGKDTFLDLVKQSDIIVENFKTGTLERLGLSYDYLASINNRIIMCSVTGFGHTGPYKSDPGFDPVIQAMSGLMDVTGPKDGEATKVGVPISDILTSNYVTISILAALRMRDLTNKGQHIDLSLLDIQVSSLANVSSSYLNAGTISKRLGNSHNNVTPYQVFETRDYPIMLCAGSNGLFQKLCDVLGHPEWKADPKYCTNDRRKENEEELVNKLQAILMMKTVDEWISLLQNAKIPAGKVNSVEQAFDDAQVQARDAVEVLKHPFVGEVKVTKNPMRFSDLNITSRYAPPLLGEHTDEVLSSVLGLSDAEIEELKKTGIIASFKGEITPF</sequence>
<dbReference type="OrthoDB" id="9797653at2"/>
<dbReference type="AlphaFoldDB" id="A0A3D8PQR2"/>
<dbReference type="PANTHER" id="PTHR48207">
    <property type="entry name" value="SUCCINATE--HYDROXYMETHYLGLUTARATE COA-TRANSFERASE"/>
    <property type="match status" value="1"/>
</dbReference>
<dbReference type="InterPro" id="IPR003673">
    <property type="entry name" value="CoA-Trfase_fam_III"/>
</dbReference>
<organism evidence="2 3">
    <name type="scientific">Oceanobacillus arenosus</name>
    <dbReference type="NCBI Taxonomy" id="1229153"/>
    <lineage>
        <taxon>Bacteria</taxon>
        <taxon>Bacillati</taxon>
        <taxon>Bacillota</taxon>
        <taxon>Bacilli</taxon>
        <taxon>Bacillales</taxon>
        <taxon>Bacillaceae</taxon>
        <taxon>Oceanobacillus</taxon>
    </lineage>
</organism>
<dbReference type="Pfam" id="PF02515">
    <property type="entry name" value="CoA_transf_3"/>
    <property type="match status" value="1"/>
</dbReference>
<dbReference type="InterPro" id="IPR023606">
    <property type="entry name" value="CoA-Trfase_III_dom_1_sf"/>
</dbReference>
<dbReference type="Proteomes" id="UP000257143">
    <property type="component" value="Unassembled WGS sequence"/>
</dbReference>
<reference evidence="3" key="1">
    <citation type="submission" date="2017-11" db="EMBL/GenBank/DDBJ databases">
        <authorList>
            <person name="Zhu W."/>
        </authorList>
    </citation>
    <scope>NUCLEOTIDE SEQUENCE [LARGE SCALE GENOMIC DNA]</scope>
    <source>
        <strain evidence="3">CAU 1183</strain>
    </source>
</reference>
<dbReference type="Gene3D" id="3.30.1540.10">
    <property type="entry name" value="formyl-coa transferase, domain 3"/>
    <property type="match status" value="1"/>
</dbReference>
<evidence type="ECO:0000256" key="1">
    <source>
        <dbReference type="ARBA" id="ARBA00022679"/>
    </source>
</evidence>
<proteinExistence type="predicted"/>
<dbReference type="RefSeq" id="WP_115773767.1">
    <property type="nucleotide sequence ID" value="NZ_PIOC01000019.1"/>
</dbReference>